<proteinExistence type="predicted"/>
<dbReference type="AlphaFoldDB" id="A0A0F8A547"/>
<dbReference type="InterPro" id="IPR032675">
    <property type="entry name" value="LRR_dom_sf"/>
</dbReference>
<dbReference type="Gene3D" id="3.80.10.10">
    <property type="entry name" value="Ribonuclease Inhibitor"/>
    <property type="match status" value="2"/>
</dbReference>
<dbReference type="Proteomes" id="UP000054481">
    <property type="component" value="Unassembled WGS sequence"/>
</dbReference>
<sequence length="453" mass="50091">MIQPSCALRTLAVPEILINIFECLLHDAASMRAAICVAKHWFTCGTDVLWRRAPCEALAALPQARRQVYASKITSLAFSGDEESEYHALFRNLELSSLREVSIDAYHPESGGLQLRQYLQPPLESFAFYGGDLDDSLLQRLQTTCWRLKRILIDSPGSTITASSFLEFVSGCKHLEQIDLLHGVHHLLNDDLLVHLAQRPNLVSLGVGKEWTPQLIHHISTIISRPFPSLRTLDVAISSETVPSLVSLIGGVTKLGLDVKDGQGDVISPIATLQGLRRLDLSFGAPKELSRDEILALKNLSRLEDLIIGPTDSDDAGNVTAFNTGFSNKDFDELVSSLRLLRHLNFMIQCDLSYAVVLSLAKHCPLLEECTMPQVLDFEGFRSEAKDGVVLPKLQVLDLGGVRPIGQDEPQTSPEELISLMRSWFPRLQEMYVSSDDDFSEVVASAFTVGEDS</sequence>
<organism evidence="1 2">
    <name type="scientific">Hirsutella minnesotensis 3608</name>
    <dbReference type="NCBI Taxonomy" id="1043627"/>
    <lineage>
        <taxon>Eukaryota</taxon>
        <taxon>Fungi</taxon>
        <taxon>Dikarya</taxon>
        <taxon>Ascomycota</taxon>
        <taxon>Pezizomycotina</taxon>
        <taxon>Sordariomycetes</taxon>
        <taxon>Hypocreomycetidae</taxon>
        <taxon>Hypocreales</taxon>
        <taxon>Ophiocordycipitaceae</taxon>
        <taxon>Hirsutella</taxon>
    </lineage>
</organism>
<keyword evidence="2" id="KW-1185">Reference proteome</keyword>
<dbReference type="OrthoDB" id="2305901at2759"/>
<reference evidence="1 2" key="1">
    <citation type="journal article" date="2014" name="Genome Biol. Evol.">
        <title>Comparative genomics and transcriptomics analyses reveal divergent lifestyle features of nematode endoparasitic fungus Hirsutella minnesotensis.</title>
        <authorList>
            <person name="Lai Y."/>
            <person name="Liu K."/>
            <person name="Zhang X."/>
            <person name="Zhang X."/>
            <person name="Li K."/>
            <person name="Wang N."/>
            <person name="Shu C."/>
            <person name="Wu Y."/>
            <person name="Wang C."/>
            <person name="Bushley K.E."/>
            <person name="Xiang M."/>
            <person name="Liu X."/>
        </authorList>
    </citation>
    <scope>NUCLEOTIDE SEQUENCE [LARGE SCALE GENOMIC DNA]</scope>
    <source>
        <strain evidence="1 2">3608</strain>
    </source>
</reference>
<protein>
    <recommendedName>
        <fullName evidence="3">F-box domain-containing protein</fullName>
    </recommendedName>
</protein>
<accession>A0A0F8A547</accession>
<name>A0A0F8A547_9HYPO</name>
<evidence type="ECO:0000313" key="2">
    <source>
        <dbReference type="Proteomes" id="UP000054481"/>
    </source>
</evidence>
<gene>
    <name evidence="1" type="ORF">HIM_05816</name>
</gene>
<evidence type="ECO:0000313" key="1">
    <source>
        <dbReference type="EMBL" id="KJZ74699.1"/>
    </source>
</evidence>
<evidence type="ECO:0008006" key="3">
    <source>
        <dbReference type="Google" id="ProtNLM"/>
    </source>
</evidence>
<dbReference type="SUPFAM" id="SSF52047">
    <property type="entry name" value="RNI-like"/>
    <property type="match status" value="1"/>
</dbReference>
<dbReference type="EMBL" id="KQ030523">
    <property type="protein sequence ID" value="KJZ74699.1"/>
    <property type="molecule type" value="Genomic_DNA"/>
</dbReference>